<feature type="compositionally biased region" description="Basic and acidic residues" evidence="4">
    <location>
        <begin position="1"/>
        <end position="12"/>
    </location>
</feature>
<name>A0A7E6EIJ0_9MOLL</name>
<reference evidence="6" key="1">
    <citation type="submission" date="2025-08" db="UniProtKB">
        <authorList>
            <consortium name="RefSeq"/>
        </authorList>
    </citation>
    <scope>IDENTIFICATION</scope>
</reference>
<evidence type="ECO:0000313" key="6">
    <source>
        <dbReference type="RefSeq" id="XP_036354697.1"/>
    </source>
</evidence>
<evidence type="ECO:0000313" key="5">
    <source>
        <dbReference type="Proteomes" id="UP000515154"/>
    </source>
</evidence>
<dbReference type="AlphaFoldDB" id="A0A7E6EIJ0"/>
<dbReference type="KEGG" id="osn:118761124"/>
<dbReference type="RefSeq" id="XP_036354697.1">
    <property type="nucleotide sequence ID" value="XM_036498804.1"/>
</dbReference>
<dbReference type="Proteomes" id="UP000515154">
    <property type="component" value="Unplaced"/>
</dbReference>
<accession>A0A7E6EIJ0</accession>
<dbReference type="PANTHER" id="PTHR24083">
    <property type="entry name" value="NUCLEAR HORMONE RECEPTOR"/>
    <property type="match status" value="1"/>
</dbReference>
<feature type="compositionally biased region" description="Polar residues" evidence="4">
    <location>
        <begin position="22"/>
        <end position="31"/>
    </location>
</feature>
<sequence>MNKDAVQHERGPRKPKPKPTDQPESTKQIPINEQPIDFSFGNYPPPPASTLSAVQYQHGPINRLYLLDREPGAGLVVDWLQHITPSAFSSPPIRINKEVIQEVTARVLFAVVSWVKQIPAFSVLAPSDQVRQIKRTLLFGHRSPLKIAYTHQERRKSV</sequence>
<dbReference type="InterPro" id="IPR035500">
    <property type="entry name" value="NHR-like_dom_sf"/>
</dbReference>
<keyword evidence="5" id="KW-1185">Reference proteome</keyword>
<organism evidence="5 6">
    <name type="scientific">Octopus sinensis</name>
    <name type="common">East Asian common octopus</name>
    <dbReference type="NCBI Taxonomy" id="2607531"/>
    <lineage>
        <taxon>Eukaryota</taxon>
        <taxon>Metazoa</taxon>
        <taxon>Spiralia</taxon>
        <taxon>Lophotrochozoa</taxon>
        <taxon>Mollusca</taxon>
        <taxon>Cephalopoda</taxon>
        <taxon>Coleoidea</taxon>
        <taxon>Octopodiformes</taxon>
        <taxon>Octopoda</taxon>
        <taxon>Incirrata</taxon>
        <taxon>Octopodidae</taxon>
        <taxon>Octopus</taxon>
    </lineage>
</organism>
<evidence type="ECO:0000256" key="3">
    <source>
        <dbReference type="ARBA" id="ARBA00023170"/>
    </source>
</evidence>
<keyword evidence="3" id="KW-0675">Receptor</keyword>
<dbReference type="SUPFAM" id="SSF48508">
    <property type="entry name" value="Nuclear receptor ligand-binding domain"/>
    <property type="match status" value="1"/>
</dbReference>
<dbReference type="InterPro" id="IPR050274">
    <property type="entry name" value="Nuclear_hormone_rcpt_NR2"/>
</dbReference>
<keyword evidence="2" id="KW-0804">Transcription</keyword>
<evidence type="ECO:0000256" key="4">
    <source>
        <dbReference type="SAM" id="MobiDB-lite"/>
    </source>
</evidence>
<feature type="region of interest" description="Disordered" evidence="4">
    <location>
        <begin position="1"/>
        <end position="42"/>
    </location>
</feature>
<dbReference type="Gene3D" id="1.10.565.10">
    <property type="entry name" value="Retinoid X Receptor"/>
    <property type="match status" value="1"/>
</dbReference>
<protein>
    <submittedName>
        <fullName evidence="6">Nuclear receptor subfamily 2 group E member 1-like</fullName>
    </submittedName>
</protein>
<evidence type="ECO:0000256" key="2">
    <source>
        <dbReference type="ARBA" id="ARBA00023163"/>
    </source>
</evidence>
<proteinExistence type="predicted"/>
<evidence type="ECO:0000256" key="1">
    <source>
        <dbReference type="ARBA" id="ARBA00023015"/>
    </source>
</evidence>
<keyword evidence="1" id="KW-0805">Transcription regulation</keyword>
<gene>
    <name evidence="6" type="primary">LOC118761124</name>
</gene>